<reference evidence="1 2" key="1">
    <citation type="submission" date="2018-02" db="EMBL/GenBank/DDBJ databases">
        <authorList>
            <person name="Cohen D.B."/>
            <person name="Kent A.D."/>
        </authorList>
    </citation>
    <scope>NUCLEOTIDE SEQUENCE [LARGE SCALE GENOMIC DNA]</scope>
    <source>
        <strain evidence="1">CIP109753</strain>
    </source>
</reference>
<accession>A0A2N9PE44</accession>
<dbReference type="EMBL" id="OLKH01000164">
    <property type="protein sequence ID" value="SPE78621.1"/>
    <property type="molecule type" value="Genomic_DNA"/>
</dbReference>
<dbReference type="AlphaFoldDB" id="A0A2N9PE44"/>
<organism evidence="1 2">
    <name type="scientific">Flavobacterium columnare</name>
    <dbReference type="NCBI Taxonomy" id="996"/>
    <lineage>
        <taxon>Bacteria</taxon>
        <taxon>Pseudomonadati</taxon>
        <taxon>Bacteroidota</taxon>
        <taxon>Flavobacteriia</taxon>
        <taxon>Flavobacteriales</taxon>
        <taxon>Flavobacteriaceae</taxon>
        <taxon>Flavobacterium</taxon>
    </lineage>
</organism>
<evidence type="ECO:0000313" key="2">
    <source>
        <dbReference type="Proteomes" id="UP000238180"/>
    </source>
</evidence>
<protein>
    <submittedName>
        <fullName evidence="1">Uncharacterized protein</fullName>
    </submittedName>
</protein>
<dbReference type="RefSeq" id="WP_181142911.1">
    <property type="nucleotide sequence ID" value="NZ_OLKH01000164.1"/>
</dbReference>
<name>A0A2N9PE44_9FLAO</name>
<dbReference type="Proteomes" id="UP000238180">
    <property type="component" value="Unassembled WGS sequence"/>
</dbReference>
<proteinExistence type="predicted"/>
<sequence>MKTLSNVNVFKVKLETFFIGAKEMFNFSILHNINYRSFIMMYKERVVILDFNEY</sequence>
<evidence type="ECO:0000313" key="1">
    <source>
        <dbReference type="EMBL" id="SPE78621.1"/>
    </source>
</evidence>
<gene>
    <name evidence="1" type="ORF">FLACOL_02637</name>
</gene>